<sequence>MASASPSSPRRSVDDWEEWEDEDVVTPIDPAEQVLIDAPAPLALASRPTTATTTIRPSHLRASRPPSTRIKRLKSKHRQKAQNAKAGIKLITDMTAFRRQNHVASQLRTPDGRPIKFVDAAALKALEGEPSSASVGNWNWLKRDKGKSPATATPTSSARSPPNELTPGDAPIMIGFTLSPEEMSDHEAASQGASAGKFQVLTTGSQTNLAVRGNNPSAGGTATSGAQAGQQVSVWSPDTPNTASSGNLRPASSVYSQATNFSGPKSTAAEDVPPIPALPSNYKKTPHQRLISLEVGGDSDDGGTPCTLFEEDGSPSSQRQARGRGLGFSPDSAGSRSNGWWDHVVTPFLDKRFTLASAKTKNASPKESPHDQQRPGPVDNWVDEKKPSEKPLPVPPASPPPIVRAPTPRRTPTPPSKQTAHGQDSSSPRSSPFLVPATATGTEKPQIIVTRELPMGTPPPYSPPRRPNTHEQPVRYRAVFPPGHPLQAQFPPSPGLGSPGLAATMTSQGATQMTDIPITPTVPGEMPEPPHAPLPDRPIGTYVPHEHAHDARGSMNRVERERRRHEKEEVVARKLGGFWRGRGCIPATGCFGRTGREGRKRRRVCIGLLGGLVALIVLAIVLGVVLTRPGDSPEVESIWLNLTDYPPMPTGVLTVVGADNTVAKSGCTNPSTLWSCSLPKDDQDSVAPYKPNQPTFVMQIQWDNSTNEYWKVPNGDPPERVSGRAVGGPVHASRVIRERQADKFEPDPSPPDFKEMWFLGDTTDSIQSDEKAGEPTPFYISLLDSSDSKLEDPNLSKRQTTVGEDFVKDLIAAPDLLEDGTPAPAVMLPRPVQQPVRLYDRGLPTEHYGFYTYFKRTIYLKSVNDTGGEDDVPLDEDGGCRKTEANSLVTWAETRMLVQIWTQALGPDGSKLLDRGNRGSIDGSEELIRPGTMPYPVTVTLDTHGGDPKKKFVWEWPMNERQKLDVDNPKLLANDMEFGGKVVNHRKNKDASFGGFDGGTGGCRCEWVNWT</sequence>
<feature type="region of interest" description="Disordered" evidence="2">
    <location>
        <begin position="1"/>
        <end position="21"/>
    </location>
</feature>
<dbReference type="Proteomes" id="UP000029964">
    <property type="component" value="Unassembled WGS sequence"/>
</dbReference>
<feature type="compositionally biased region" description="Polar residues" evidence="2">
    <location>
        <begin position="150"/>
        <end position="160"/>
    </location>
</feature>
<feature type="region of interest" description="Disordered" evidence="2">
    <location>
        <begin position="46"/>
        <end position="83"/>
    </location>
</feature>
<keyword evidence="3" id="KW-0472">Membrane</keyword>
<reference evidence="5" key="1">
    <citation type="journal article" date="2014" name="Genome Announc.">
        <title>Genome sequence and annotation of Acremonium chrysogenum, producer of the beta-lactam antibiotic cephalosporin C.</title>
        <authorList>
            <person name="Terfehr D."/>
            <person name="Dahlmann T.A."/>
            <person name="Specht T."/>
            <person name="Zadra I."/>
            <person name="Kuernsteiner H."/>
            <person name="Kueck U."/>
        </authorList>
    </citation>
    <scope>NUCLEOTIDE SEQUENCE [LARGE SCALE GENOMIC DNA]</scope>
    <source>
        <strain evidence="5">ATCC 11550 / CBS 779.69 / DSM 880 / IAM 14645 / JCM 23072 / IMI 49137</strain>
    </source>
</reference>
<feature type="region of interest" description="Disordered" evidence="2">
    <location>
        <begin position="210"/>
        <end position="283"/>
    </location>
</feature>
<name>A0A086TEX0_HAPC1</name>
<evidence type="ECO:0000256" key="3">
    <source>
        <dbReference type="SAM" id="Phobius"/>
    </source>
</evidence>
<evidence type="ECO:0000313" key="5">
    <source>
        <dbReference type="Proteomes" id="UP000029964"/>
    </source>
</evidence>
<dbReference type="PANTHER" id="PTHR13037">
    <property type="entry name" value="FORMIN"/>
    <property type="match status" value="1"/>
</dbReference>
<feature type="compositionally biased region" description="Pro residues" evidence="2">
    <location>
        <begin position="390"/>
        <end position="415"/>
    </location>
</feature>
<organism evidence="4 5">
    <name type="scientific">Hapsidospora chrysogenum (strain ATCC 11550 / CBS 779.69 / DSM 880 / IAM 14645 / JCM 23072 / IMI 49137)</name>
    <name type="common">Acremonium chrysogenum</name>
    <dbReference type="NCBI Taxonomy" id="857340"/>
    <lineage>
        <taxon>Eukaryota</taxon>
        <taxon>Fungi</taxon>
        <taxon>Dikarya</taxon>
        <taxon>Ascomycota</taxon>
        <taxon>Pezizomycotina</taxon>
        <taxon>Sordariomycetes</taxon>
        <taxon>Hypocreomycetidae</taxon>
        <taxon>Hypocreales</taxon>
        <taxon>Bionectriaceae</taxon>
        <taxon>Hapsidospora</taxon>
    </lineage>
</organism>
<keyword evidence="1" id="KW-0945">Host-virus interaction</keyword>
<dbReference type="HOGENOM" id="CLU_004045_0_0_1"/>
<feature type="compositionally biased region" description="Polar residues" evidence="2">
    <location>
        <begin position="232"/>
        <end position="247"/>
    </location>
</feature>
<feature type="compositionally biased region" description="Low complexity" evidence="2">
    <location>
        <begin position="1"/>
        <end position="10"/>
    </location>
</feature>
<dbReference type="PANTHER" id="PTHR13037:SF24">
    <property type="entry name" value="POLYCOMB PROTEIN PCL-RELATED"/>
    <property type="match status" value="1"/>
</dbReference>
<evidence type="ECO:0000256" key="2">
    <source>
        <dbReference type="SAM" id="MobiDB-lite"/>
    </source>
</evidence>
<feature type="compositionally biased region" description="Polar residues" evidence="2">
    <location>
        <begin position="253"/>
        <end position="265"/>
    </location>
</feature>
<feature type="region of interest" description="Disordered" evidence="2">
    <location>
        <begin position="128"/>
        <end position="174"/>
    </location>
</feature>
<feature type="compositionally biased region" description="Polar residues" evidence="2">
    <location>
        <begin position="47"/>
        <end position="56"/>
    </location>
</feature>
<feature type="transmembrane region" description="Helical" evidence="3">
    <location>
        <begin position="604"/>
        <end position="626"/>
    </location>
</feature>
<dbReference type="STRING" id="857340.A0A086TEX0"/>
<dbReference type="AlphaFoldDB" id="A0A086TEX0"/>
<keyword evidence="5" id="KW-1185">Reference proteome</keyword>
<feature type="compositionally biased region" description="Low complexity" evidence="2">
    <location>
        <begin position="217"/>
        <end position="231"/>
    </location>
</feature>
<dbReference type="OrthoDB" id="10259622at2759"/>
<comment type="caution">
    <text evidence="4">The sequence shown here is derived from an EMBL/GenBank/DDBJ whole genome shotgun (WGS) entry which is preliminary data.</text>
</comment>
<keyword evidence="3" id="KW-1133">Transmembrane helix</keyword>
<feature type="region of interest" description="Disordered" evidence="2">
    <location>
        <begin position="295"/>
        <end position="339"/>
    </location>
</feature>
<dbReference type="EMBL" id="JPKY01000006">
    <property type="protein sequence ID" value="KFH47902.1"/>
    <property type="molecule type" value="Genomic_DNA"/>
</dbReference>
<evidence type="ECO:0000256" key="1">
    <source>
        <dbReference type="ARBA" id="ARBA00022581"/>
    </source>
</evidence>
<protein>
    <recommendedName>
        <fullName evidence="6">Glycoprotease family protein</fullName>
    </recommendedName>
</protein>
<feature type="compositionally biased region" description="Basic residues" evidence="2">
    <location>
        <begin position="69"/>
        <end position="80"/>
    </location>
</feature>
<accession>A0A086TEX0</accession>
<feature type="compositionally biased region" description="Pro residues" evidence="2">
    <location>
        <begin position="456"/>
        <end position="466"/>
    </location>
</feature>
<evidence type="ECO:0000313" key="4">
    <source>
        <dbReference type="EMBL" id="KFH47902.1"/>
    </source>
</evidence>
<feature type="compositionally biased region" description="Polar residues" evidence="2">
    <location>
        <begin position="417"/>
        <end position="430"/>
    </location>
</feature>
<gene>
    <name evidence="4" type="ORF">ACRE_012500</name>
</gene>
<evidence type="ECO:0008006" key="6">
    <source>
        <dbReference type="Google" id="ProtNLM"/>
    </source>
</evidence>
<proteinExistence type="predicted"/>
<keyword evidence="3" id="KW-0812">Transmembrane</keyword>
<feature type="region of interest" description="Disordered" evidence="2">
    <location>
        <begin position="359"/>
        <end position="470"/>
    </location>
</feature>